<dbReference type="OrthoDB" id="3728782at2"/>
<feature type="transmembrane region" description="Helical" evidence="6">
    <location>
        <begin position="412"/>
        <end position="432"/>
    </location>
</feature>
<dbReference type="PATRIC" id="fig|670052.7.peg.509"/>
<evidence type="ECO:0000256" key="4">
    <source>
        <dbReference type="ARBA" id="ARBA00022989"/>
    </source>
</evidence>
<dbReference type="EMBL" id="CP016282">
    <property type="protein sequence ID" value="ANP71455.1"/>
    <property type="molecule type" value="Genomic_DNA"/>
</dbReference>
<feature type="transmembrane region" description="Helical" evidence="6">
    <location>
        <begin position="136"/>
        <end position="154"/>
    </location>
</feature>
<dbReference type="STRING" id="670052.PA27867_0484"/>
<keyword evidence="5 6" id="KW-0472">Membrane</keyword>
<keyword evidence="4 6" id="KW-1133">Transmembrane helix</keyword>
<keyword evidence="3 6" id="KW-0812">Transmembrane</keyword>
<name>A0A1B1BFU7_9MICO</name>
<keyword evidence="2" id="KW-1003">Cell membrane</keyword>
<feature type="transmembrane region" description="Helical" evidence="6">
    <location>
        <begin position="387"/>
        <end position="406"/>
    </location>
</feature>
<dbReference type="RefSeq" id="WP_157109089.1">
    <property type="nucleotide sequence ID" value="NZ_CP016282.1"/>
</dbReference>
<dbReference type="InterPro" id="IPR050833">
    <property type="entry name" value="Poly_Biosynth_Transport"/>
</dbReference>
<feature type="transmembrane region" description="Helical" evidence="6">
    <location>
        <begin position="52"/>
        <end position="74"/>
    </location>
</feature>
<feature type="transmembrane region" description="Helical" evidence="6">
    <location>
        <begin position="166"/>
        <end position="187"/>
    </location>
</feature>
<evidence type="ECO:0000313" key="8">
    <source>
        <dbReference type="Proteomes" id="UP000092582"/>
    </source>
</evidence>
<reference evidence="7 8" key="1">
    <citation type="submission" date="2016-06" db="EMBL/GenBank/DDBJ databases">
        <title>Genome sequencing of Cryobacterium arcticum PAMC 27867.</title>
        <authorList>
            <person name="Lee J."/>
            <person name="Kim O.-S."/>
        </authorList>
    </citation>
    <scope>NUCLEOTIDE SEQUENCE [LARGE SCALE GENOMIC DNA]</scope>
    <source>
        <strain evidence="7 8">PAMC 27867</strain>
    </source>
</reference>
<sequence>MAKAVVTKRSTIRDMGSTSGYRLLQLALAFVVNSFTIRILTDEHGLNGYALYALIGSFLSLLPFADLGLGVGLVNATSDLRSGRIVKDEYDRIVRRTRDTLLIVSVVLLSVDVVMLLTGTWGVILGNASDDFGAQVASSLTLAALALTLPFGIGARILQGLHLMRVVTMLGVMQPFIQAAGILVCWAADLPAFMFAVVPAITYFSSGVIVFCVSHRKAKLRLGMPLAHLFRPLGLVYRISASAVPFLIISMSMAVAFQTARLLLAQIGSVAQLAEYSFIAQYFAPMLALVTVSAQNLWPRYRDSLNAGSLRVPHLLRHVALFLGLGLGGAGGLAIVVLGISRFVLKTDLLDVNVLFAACIFLVVMAVHQPSAMLLSSPTGLAQQAGALVLMAAVNVWLTIMLIPVLGSAAPYWSSTASVLIIAALPTFLLAVRRIRASSLNGSSRRDKAKEDL</sequence>
<protein>
    <recommendedName>
        <fullName evidence="9">Polysaccharide biosynthesis protein</fullName>
    </recommendedName>
</protein>
<dbReference type="PANTHER" id="PTHR30250">
    <property type="entry name" value="PST FAMILY PREDICTED COLANIC ACID TRANSPORTER"/>
    <property type="match status" value="1"/>
</dbReference>
<dbReference type="KEGG" id="cart:PA27867_0484"/>
<evidence type="ECO:0000256" key="2">
    <source>
        <dbReference type="ARBA" id="ARBA00022475"/>
    </source>
</evidence>
<evidence type="ECO:0000256" key="1">
    <source>
        <dbReference type="ARBA" id="ARBA00004651"/>
    </source>
</evidence>
<dbReference type="Proteomes" id="UP000092582">
    <property type="component" value="Chromosome 1"/>
</dbReference>
<comment type="subcellular location">
    <subcellularLocation>
        <location evidence="1">Cell membrane</location>
        <topology evidence="1">Multi-pass membrane protein</topology>
    </subcellularLocation>
</comment>
<evidence type="ECO:0000256" key="3">
    <source>
        <dbReference type="ARBA" id="ARBA00022692"/>
    </source>
</evidence>
<evidence type="ECO:0008006" key="9">
    <source>
        <dbReference type="Google" id="ProtNLM"/>
    </source>
</evidence>
<dbReference type="AlphaFoldDB" id="A0A1B1BFU7"/>
<feature type="transmembrane region" description="Helical" evidence="6">
    <location>
        <begin position="21"/>
        <end position="40"/>
    </location>
</feature>
<dbReference type="PANTHER" id="PTHR30250:SF11">
    <property type="entry name" value="O-ANTIGEN TRANSPORTER-RELATED"/>
    <property type="match status" value="1"/>
</dbReference>
<gene>
    <name evidence="7" type="ORF">PA27867_0484</name>
</gene>
<accession>A0A1B1BFU7</accession>
<dbReference type="GO" id="GO:0005886">
    <property type="term" value="C:plasma membrane"/>
    <property type="evidence" value="ECO:0007669"/>
    <property type="project" value="UniProtKB-SubCell"/>
</dbReference>
<keyword evidence="8" id="KW-1185">Reference proteome</keyword>
<proteinExistence type="predicted"/>
<feature type="transmembrane region" description="Helical" evidence="6">
    <location>
        <begin position="278"/>
        <end position="298"/>
    </location>
</feature>
<feature type="transmembrane region" description="Helical" evidence="6">
    <location>
        <begin position="352"/>
        <end position="375"/>
    </location>
</feature>
<evidence type="ECO:0000313" key="7">
    <source>
        <dbReference type="EMBL" id="ANP71455.1"/>
    </source>
</evidence>
<feature type="transmembrane region" description="Helical" evidence="6">
    <location>
        <begin position="101"/>
        <end position="124"/>
    </location>
</feature>
<organism evidence="7 8">
    <name type="scientific">Cryobacterium arcticum</name>
    <dbReference type="NCBI Taxonomy" id="670052"/>
    <lineage>
        <taxon>Bacteria</taxon>
        <taxon>Bacillati</taxon>
        <taxon>Actinomycetota</taxon>
        <taxon>Actinomycetes</taxon>
        <taxon>Micrococcales</taxon>
        <taxon>Microbacteriaceae</taxon>
        <taxon>Cryobacterium</taxon>
    </lineage>
</organism>
<evidence type="ECO:0000256" key="6">
    <source>
        <dbReference type="SAM" id="Phobius"/>
    </source>
</evidence>
<feature type="transmembrane region" description="Helical" evidence="6">
    <location>
        <begin position="319"/>
        <end position="340"/>
    </location>
</feature>
<feature type="transmembrane region" description="Helical" evidence="6">
    <location>
        <begin position="235"/>
        <end position="258"/>
    </location>
</feature>
<feature type="transmembrane region" description="Helical" evidence="6">
    <location>
        <begin position="193"/>
        <end position="214"/>
    </location>
</feature>
<evidence type="ECO:0000256" key="5">
    <source>
        <dbReference type="ARBA" id="ARBA00023136"/>
    </source>
</evidence>